<protein>
    <submittedName>
        <fullName evidence="1">Uncharacterized protein</fullName>
    </submittedName>
</protein>
<reference evidence="1" key="1">
    <citation type="submission" date="2020-04" db="EMBL/GenBank/DDBJ databases">
        <authorList>
            <person name="Alioto T."/>
            <person name="Alioto T."/>
            <person name="Gomez Garrido J."/>
        </authorList>
    </citation>
    <scope>NUCLEOTIDE SEQUENCE</scope>
    <source>
        <strain evidence="1">A484AB</strain>
    </source>
</reference>
<dbReference type="SUPFAM" id="SSF49785">
    <property type="entry name" value="Galactose-binding domain-like"/>
    <property type="match status" value="2"/>
</dbReference>
<dbReference type="InterPro" id="IPR000421">
    <property type="entry name" value="FA58C"/>
</dbReference>
<organism evidence="1 2">
    <name type="scientific">Paramuricea clavata</name>
    <name type="common">Red gorgonian</name>
    <name type="synonym">Violescent sea-whip</name>
    <dbReference type="NCBI Taxonomy" id="317549"/>
    <lineage>
        <taxon>Eukaryota</taxon>
        <taxon>Metazoa</taxon>
        <taxon>Cnidaria</taxon>
        <taxon>Anthozoa</taxon>
        <taxon>Octocorallia</taxon>
        <taxon>Malacalcyonacea</taxon>
        <taxon>Plexauridae</taxon>
        <taxon>Paramuricea</taxon>
    </lineage>
</organism>
<sequence>MCALRVEVKGCESKDIWFNPVPLGMSSKLILDSQMKVSSSKFYTSGADNGRKDLTAIPNVRHGGWIAADHDSDPWFQVDFIVNVTVNMLYMQGLSGTNHSVTKYTIASSDDGETFSDYKTNNQQTAKPKVFSVISWQDIFPHVFARFIRIHPKEWNGSCAMRVEFYGRYKGCYTPEDLGMENKKILGNQLSASRETSADQTAPCGRLNGKGWQGGSGDFDMWYQVDFMKRAKVTAIKTQGGVSYYVKIFKLSYSNNGIDFPEYVDVMGTKVW</sequence>
<dbReference type="Pfam" id="PF00754">
    <property type="entry name" value="F5_F8_type_C"/>
    <property type="match status" value="2"/>
</dbReference>
<dbReference type="EMBL" id="CACRXK020002205">
    <property type="protein sequence ID" value="CAB3993183.1"/>
    <property type="molecule type" value="Genomic_DNA"/>
</dbReference>
<dbReference type="Gene3D" id="2.60.120.260">
    <property type="entry name" value="Galactose-binding domain-like"/>
    <property type="match status" value="2"/>
</dbReference>
<dbReference type="PANTHER" id="PTHR24543">
    <property type="entry name" value="MULTICOPPER OXIDASE-RELATED"/>
    <property type="match status" value="1"/>
</dbReference>
<evidence type="ECO:0000313" key="2">
    <source>
        <dbReference type="Proteomes" id="UP001152795"/>
    </source>
</evidence>
<evidence type="ECO:0000313" key="1">
    <source>
        <dbReference type="EMBL" id="CAB3993183.1"/>
    </source>
</evidence>
<dbReference type="AlphaFoldDB" id="A0A7D9HYF1"/>
<gene>
    <name evidence="1" type="ORF">PACLA_8A083127</name>
</gene>
<name>A0A7D9HYF1_PARCT</name>
<dbReference type="InterPro" id="IPR008979">
    <property type="entry name" value="Galactose-bd-like_sf"/>
</dbReference>
<accession>A0A7D9HYF1</accession>
<dbReference type="Proteomes" id="UP001152795">
    <property type="component" value="Unassembled WGS sequence"/>
</dbReference>
<keyword evidence="2" id="KW-1185">Reference proteome</keyword>
<proteinExistence type="predicted"/>
<dbReference type="CDD" id="cd00057">
    <property type="entry name" value="FA58C"/>
    <property type="match status" value="1"/>
</dbReference>
<comment type="caution">
    <text evidence="1">The sequence shown here is derived from an EMBL/GenBank/DDBJ whole genome shotgun (WGS) entry which is preliminary data.</text>
</comment>
<dbReference type="OrthoDB" id="2121828at2759"/>
<dbReference type="SMART" id="SM00231">
    <property type="entry name" value="FA58C"/>
    <property type="match status" value="1"/>
</dbReference>
<dbReference type="PROSITE" id="PS50022">
    <property type="entry name" value="FA58C_3"/>
    <property type="match status" value="2"/>
</dbReference>